<dbReference type="EMBL" id="LAZR01001417">
    <property type="protein sequence ID" value="KKN44988.1"/>
    <property type="molecule type" value="Genomic_DNA"/>
</dbReference>
<proteinExistence type="predicted"/>
<protein>
    <submittedName>
        <fullName evidence="1">Uncharacterized protein</fullName>
    </submittedName>
</protein>
<reference evidence="1" key="1">
    <citation type="journal article" date="2015" name="Nature">
        <title>Complex archaea that bridge the gap between prokaryotes and eukaryotes.</title>
        <authorList>
            <person name="Spang A."/>
            <person name="Saw J.H."/>
            <person name="Jorgensen S.L."/>
            <person name="Zaremba-Niedzwiedzka K."/>
            <person name="Martijn J."/>
            <person name="Lind A.E."/>
            <person name="van Eijk R."/>
            <person name="Schleper C."/>
            <person name="Guy L."/>
            <person name="Ettema T.J."/>
        </authorList>
    </citation>
    <scope>NUCLEOTIDE SEQUENCE</scope>
</reference>
<evidence type="ECO:0000313" key="1">
    <source>
        <dbReference type="EMBL" id="KKN44988.1"/>
    </source>
</evidence>
<dbReference type="AlphaFoldDB" id="A0A0F9TUE2"/>
<accession>A0A0F9TUE2</accession>
<name>A0A0F9TUE2_9ZZZZ</name>
<organism evidence="1">
    <name type="scientific">marine sediment metagenome</name>
    <dbReference type="NCBI Taxonomy" id="412755"/>
    <lineage>
        <taxon>unclassified sequences</taxon>
        <taxon>metagenomes</taxon>
        <taxon>ecological metagenomes</taxon>
    </lineage>
</organism>
<gene>
    <name evidence="1" type="ORF">LCGC14_0687490</name>
</gene>
<sequence>MVFNRNEYMKNRYHNDPEFREKFIASVSKYQSSEKGQKKIKEYRDKYYKNPEVRKRRNIYFKEKMLDSSFRLKKRLYIRLRRRLNSFHKYGRTKPKLIYEEYYKNKYGIDFEAIIENLKPIPKDIHNLQIDHIIPLSNFDFTKKSDIKKAYSPKNIRLIPKEENLKKGSKLLG</sequence>
<comment type="caution">
    <text evidence="1">The sequence shown here is derived from an EMBL/GenBank/DDBJ whole genome shotgun (WGS) entry which is preliminary data.</text>
</comment>